<evidence type="ECO:0000313" key="5">
    <source>
        <dbReference type="EMBL" id="JAT57855.1"/>
    </source>
</evidence>
<feature type="signal peptide" evidence="3">
    <location>
        <begin position="1"/>
        <end position="20"/>
    </location>
</feature>
<feature type="compositionally biased region" description="Basic and acidic residues" evidence="1">
    <location>
        <begin position="94"/>
        <end position="104"/>
    </location>
</feature>
<dbReference type="PANTHER" id="PTHR33646">
    <property type="entry name" value="GB|AAF00631.1"/>
    <property type="match status" value="1"/>
</dbReference>
<keyword evidence="2" id="KW-0812">Transmembrane</keyword>
<organism evidence="5">
    <name type="scientific">Anthurium amnicola</name>
    <dbReference type="NCBI Taxonomy" id="1678845"/>
    <lineage>
        <taxon>Eukaryota</taxon>
        <taxon>Viridiplantae</taxon>
        <taxon>Streptophyta</taxon>
        <taxon>Embryophyta</taxon>
        <taxon>Tracheophyta</taxon>
        <taxon>Spermatophyta</taxon>
        <taxon>Magnoliopsida</taxon>
        <taxon>Liliopsida</taxon>
        <taxon>Araceae</taxon>
        <taxon>Pothoideae</taxon>
        <taxon>Potheae</taxon>
        <taxon>Anthurium</taxon>
    </lineage>
</organism>
<dbReference type="AlphaFoldDB" id="A0A1D1YT80"/>
<accession>A0A1D1YT80</accession>
<proteinExistence type="predicted"/>
<feature type="non-terminal residue" evidence="5">
    <location>
        <position position="1"/>
    </location>
</feature>
<dbReference type="EMBL" id="GDJX01010081">
    <property type="protein sequence ID" value="JAT57855.1"/>
    <property type="molecule type" value="Transcribed_RNA"/>
</dbReference>
<dbReference type="Pfam" id="PF20705">
    <property type="entry name" value="DUF6821"/>
    <property type="match status" value="1"/>
</dbReference>
<keyword evidence="3" id="KW-0732">Signal</keyword>
<reference evidence="5" key="1">
    <citation type="submission" date="2015-07" db="EMBL/GenBank/DDBJ databases">
        <title>Transcriptome Assembly of Anthurium amnicola.</title>
        <authorList>
            <person name="Suzuki J."/>
        </authorList>
    </citation>
    <scope>NUCLEOTIDE SEQUENCE</scope>
</reference>
<name>A0A1D1YT80_9ARAE</name>
<evidence type="ECO:0000259" key="4">
    <source>
        <dbReference type="Pfam" id="PF20705"/>
    </source>
</evidence>
<feature type="chain" id="PRO_5008900484" description="DUF6821 domain-containing protein" evidence="3">
    <location>
        <begin position="21"/>
        <end position="336"/>
    </location>
</feature>
<dbReference type="PANTHER" id="PTHR33646:SF6">
    <property type="entry name" value="TRANSMEMBRANE PROTEIN"/>
    <property type="match status" value="1"/>
</dbReference>
<feature type="compositionally biased region" description="Acidic residues" evidence="1">
    <location>
        <begin position="182"/>
        <end position="198"/>
    </location>
</feature>
<feature type="transmembrane region" description="Helical" evidence="2">
    <location>
        <begin position="255"/>
        <end position="275"/>
    </location>
</feature>
<dbReference type="InterPro" id="IPR049224">
    <property type="entry name" value="DUF6821"/>
</dbReference>
<evidence type="ECO:0000256" key="1">
    <source>
        <dbReference type="SAM" id="MobiDB-lite"/>
    </source>
</evidence>
<feature type="region of interest" description="Disordered" evidence="1">
    <location>
        <begin position="182"/>
        <end position="222"/>
    </location>
</feature>
<evidence type="ECO:0000256" key="2">
    <source>
        <dbReference type="SAM" id="Phobius"/>
    </source>
</evidence>
<feature type="domain" description="DUF6821" evidence="4">
    <location>
        <begin position="243"/>
        <end position="323"/>
    </location>
</feature>
<keyword evidence="2" id="KW-0472">Membrane</keyword>
<evidence type="ECO:0000256" key="3">
    <source>
        <dbReference type="SAM" id="SignalP"/>
    </source>
</evidence>
<gene>
    <name evidence="5" type="ORF">g.14711</name>
</gene>
<keyword evidence="2" id="KW-1133">Transmembrane helix</keyword>
<protein>
    <recommendedName>
        <fullName evidence="4">DUF6821 domain-containing protein</fullName>
    </recommendedName>
</protein>
<dbReference type="InterPro" id="IPR045883">
    <property type="entry name" value="At4g13530-like"/>
</dbReference>
<sequence>SLPHHFLCFFHVALFSCTSAMEEAADLLDWELLPAPDAAIAVPVFAATEASRGPGDVFKPDYFALGAECPRPPPRTASTSEDGDGPPPVSENPCRVEPDSDSRSPEGPPSGGPGFPAAESPRPDPGGFGASEGLETPPLDHAEGELDGGMGSPSDVVFQGITSHGEVGAGEGACLVGTEEADVAEAGSEESGEPDSGDGPETAVAPAAPESSVEGGEGNNDLDVLSVAEGEKAGMVWWKLPVEILKFCAFRVRPVWSVSIAAALLGVVIMGRRLYKKKPKSRSIPLKVSAEEKMVSQFMARAGRLNDAFSVVKRVPVIRSTLPTAGVIPWPVLGMR</sequence>
<feature type="region of interest" description="Disordered" evidence="1">
    <location>
        <begin position="68"/>
        <end position="158"/>
    </location>
</feature>